<comment type="caution">
    <text evidence="6">The sequence shown here is derived from an EMBL/GenBank/DDBJ whole genome shotgun (WGS) entry which is preliminary data.</text>
</comment>
<organism evidence="6 7">
    <name type="scientific">Streptomonospora nanhaiensis</name>
    <dbReference type="NCBI Taxonomy" id="1323731"/>
    <lineage>
        <taxon>Bacteria</taxon>
        <taxon>Bacillati</taxon>
        <taxon>Actinomycetota</taxon>
        <taxon>Actinomycetes</taxon>
        <taxon>Streptosporangiales</taxon>
        <taxon>Nocardiopsidaceae</taxon>
        <taxon>Streptomonospora</taxon>
    </lineage>
</organism>
<evidence type="ECO:0000256" key="3">
    <source>
        <dbReference type="ARBA" id="ARBA00023125"/>
    </source>
</evidence>
<dbReference type="Proteomes" id="UP000575985">
    <property type="component" value="Unassembled WGS sequence"/>
</dbReference>
<proteinExistence type="predicted"/>
<dbReference type="GO" id="GO:0016987">
    <property type="term" value="F:sigma factor activity"/>
    <property type="evidence" value="ECO:0007669"/>
    <property type="project" value="UniProtKB-KW"/>
</dbReference>
<evidence type="ECO:0000256" key="1">
    <source>
        <dbReference type="ARBA" id="ARBA00023015"/>
    </source>
</evidence>
<protein>
    <submittedName>
        <fullName evidence="6">RNA polymerase sigma factor (Sigma-70 family)</fullName>
    </submittedName>
</protein>
<accession>A0A853BV74</accession>
<dbReference type="Pfam" id="PF04542">
    <property type="entry name" value="Sigma70_r2"/>
    <property type="match status" value="1"/>
</dbReference>
<keyword evidence="2" id="KW-0731">Sigma factor</keyword>
<dbReference type="InterPro" id="IPR007627">
    <property type="entry name" value="RNA_pol_sigma70_r2"/>
</dbReference>
<evidence type="ECO:0000313" key="6">
    <source>
        <dbReference type="EMBL" id="NYI98686.1"/>
    </source>
</evidence>
<evidence type="ECO:0000256" key="4">
    <source>
        <dbReference type="ARBA" id="ARBA00023163"/>
    </source>
</evidence>
<keyword evidence="7" id="KW-1185">Reference proteome</keyword>
<keyword evidence="4" id="KW-0804">Transcription</keyword>
<dbReference type="PANTHER" id="PTHR43133">
    <property type="entry name" value="RNA POLYMERASE ECF-TYPE SIGMA FACTO"/>
    <property type="match status" value="1"/>
</dbReference>
<dbReference type="SUPFAM" id="SSF88946">
    <property type="entry name" value="Sigma2 domain of RNA polymerase sigma factors"/>
    <property type="match status" value="1"/>
</dbReference>
<dbReference type="InterPro" id="IPR014284">
    <property type="entry name" value="RNA_pol_sigma-70_dom"/>
</dbReference>
<dbReference type="PANTHER" id="PTHR43133:SF8">
    <property type="entry name" value="RNA POLYMERASE SIGMA FACTOR HI_1459-RELATED"/>
    <property type="match status" value="1"/>
</dbReference>
<keyword evidence="1" id="KW-0805">Transcription regulation</keyword>
<dbReference type="AlphaFoldDB" id="A0A853BV74"/>
<dbReference type="Gene3D" id="1.10.1740.10">
    <property type="match status" value="1"/>
</dbReference>
<dbReference type="RefSeq" id="WP_179769786.1">
    <property type="nucleotide sequence ID" value="NZ_JACCFO010000001.1"/>
</dbReference>
<feature type="domain" description="RNA polymerase sigma-70 region 2" evidence="5">
    <location>
        <begin position="30"/>
        <end position="96"/>
    </location>
</feature>
<dbReference type="EMBL" id="JACCFO010000001">
    <property type="protein sequence ID" value="NYI98686.1"/>
    <property type="molecule type" value="Genomic_DNA"/>
</dbReference>
<dbReference type="InterPro" id="IPR013325">
    <property type="entry name" value="RNA_pol_sigma_r2"/>
</dbReference>
<gene>
    <name evidence="6" type="ORF">HNR12_004963</name>
</gene>
<dbReference type="GO" id="GO:0006352">
    <property type="term" value="P:DNA-templated transcription initiation"/>
    <property type="evidence" value="ECO:0007669"/>
    <property type="project" value="InterPro"/>
</dbReference>
<dbReference type="GO" id="GO:0003677">
    <property type="term" value="F:DNA binding"/>
    <property type="evidence" value="ECO:0007669"/>
    <property type="project" value="UniProtKB-KW"/>
</dbReference>
<evidence type="ECO:0000313" key="7">
    <source>
        <dbReference type="Proteomes" id="UP000575985"/>
    </source>
</evidence>
<dbReference type="NCBIfam" id="TIGR02937">
    <property type="entry name" value="sigma70-ECF"/>
    <property type="match status" value="1"/>
</dbReference>
<sequence>MADQPYAEVSTSELVALARGDDPAAWEALLDRFGGLVGSIVRGYGLSVHDAQDAEQTVWFNLAQHLSTLHTPERVGAWLATSAHNACRRQHRIARRTAPRDPALLDLADPRSPEAIHLAAERGDMVRQAIAALREPDRTIAYLELEEPRSPARTVAARTGLRPEEVPAARRRVRRRLQRLLGEANEEKGPQHDP</sequence>
<dbReference type="InterPro" id="IPR039425">
    <property type="entry name" value="RNA_pol_sigma-70-like"/>
</dbReference>
<evidence type="ECO:0000259" key="5">
    <source>
        <dbReference type="Pfam" id="PF04542"/>
    </source>
</evidence>
<name>A0A853BV74_9ACTN</name>
<keyword evidence="3" id="KW-0238">DNA-binding</keyword>
<reference evidence="6 7" key="1">
    <citation type="submission" date="2020-07" db="EMBL/GenBank/DDBJ databases">
        <title>Sequencing the genomes of 1000 actinobacteria strains.</title>
        <authorList>
            <person name="Klenk H.-P."/>
        </authorList>
    </citation>
    <scope>NUCLEOTIDE SEQUENCE [LARGE SCALE GENOMIC DNA]</scope>
    <source>
        <strain evidence="6 7">DSM 45927</strain>
    </source>
</reference>
<evidence type="ECO:0000256" key="2">
    <source>
        <dbReference type="ARBA" id="ARBA00023082"/>
    </source>
</evidence>